<feature type="binding site" evidence="7">
    <location>
        <position position="59"/>
    </location>
    <ligand>
        <name>S-adenosyl-L-methionine</name>
        <dbReference type="ChEBI" id="CHEBI:59789"/>
    </ligand>
</feature>
<dbReference type="PANTHER" id="PTHR23417:SF14">
    <property type="entry name" value="PENTACOTRIPEPTIDE-REPEAT REGION OF PRORP DOMAIN-CONTAINING PROTEIN"/>
    <property type="match status" value="1"/>
</dbReference>
<keyword evidence="4 7" id="KW-0808">Transferase</keyword>
<dbReference type="GO" id="GO:0043527">
    <property type="term" value="C:tRNA methyltransferase complex"/>
    <property type="evidence" value="ECO:0007669"/>
    <property type="project" value="TreeGrafter"/>
</dbReference>
<dbReference type="EC" id="2.1.1.33" evidence="7"/>
<evidence type="ECO:0000256" key="6">
    <source>
        <dbReference type="ARBA" id="ARBA00022694"/>
    </source>
</evidence>
<comment type="catalytic activity">
    <reaction evidence="1 7">
        <text>guanosine(46) in tRNA + S-adenosyl-L-methionine = N(7)-methylguanosine(46) in tRNA + S-adenosyl-L-homocysteine</text>
        <dbReference type="Rhea" id="RHEA:42708"/>
        <dbReference type="Rhea" id="RHEA-COMP:10188"/>
        <dbReference type="Rhea" id="RHEA-COMP:10189"/>
        <dbReference type="ChEBI" id="CHEBI:57856"/>
        <dbReference type="ChEBI" id="CHEBI:59789"/>
        <dbReference type="ChEBI" id="CHEBI:74269"/>
        <dbReference type="ChEBI" id="CHEBI:74480"/>
        <dbReference type="EC" id="2.1.1.33"/>
    </reaction>
</comment>
<keyword evidence="3 7" id="KW-0489">Methyltransferase</keyword>
<evidence type="ECO:0000256" key="3">
    <source>
        <dbReference type="ARBA" id="ARBA00022603"/>
    </source>
</evidence>
<dbReference type="InterPro" id="IPR055361">
    <property type="entry name" value="tRNA_methyltr_TrmB_bact"/>
</dbReference>
<comment type="caution">
    <text evidence="7">Lacks conserved residue(s) required for the propagation of feature annotation.</text>
</comment>
<comment type="pathway">
    <text evidence="7">tRNA modification; N(7)-methylguanine-tRNA biosynthesis.</text>
</comment>
<evidence type="ECO:0000256" key="7">
    <source>
        <dbReference type="HAMAP-Rule" id="MF_01057"/>
    </source>
</evidence>
<dbReference type="AlphaFoldDB" id="A0A8J6YZQ8"/>
<evidence type="ECO:0000256" key="4">
    <source>
        <dbReference type="ARBA" id="ARBA00022679"/>
    </source>
</evidence>
<dbReference type="Proteomes" id="UP000631034">
    <property type="component" value="Unassembled WGS sequence"/>
</dbReference>
<feature type="binding site" evidence="7">
    <location>
        <position position="111"/>
    </location>
    <ligand>
        <name>S-adenosyl-L-methionine</name>
        <dbReference type="ChEBI" id="CHEBI:59789"/>
    </ligand>
</feature>
<dbReference type="SUPFAM" id="SSF53335">
    <property type="entry name" value="S-adenosyl-L-methionine-dependent methyltransferases"/>
    <property type="match status" value="1"/>
</dbReference>
<dbReference type="Gene3D" id="3.40.50.150">
    <property type="entry name" value="Vaccinia Virus protein VP39"/>
    <property type="match status" value="1"/>
</dbReference>
<keyword evidence="6 7" id="KW-0819">tRNA processing</keyword>
<evidence type="ECO:0000313" key="9">
    <source>
        <dbReference type="Proteomes" id="UP000631034"/>
    </source>
</evidence>
<comment type="function">
    <text evidence="2 7">Catalyzes the formation of N(7)-methylguanine at position 46 (m7G46) in tRNA.</text>
</comment>
<dbReference type="PANTHER" id="PTHR23417">
    <property type="entry name" value="3-DEOXY-D-MANNO-OCTULOSONIC-ACID TRANSFERASE/TRNA GUANINE-N 7 - -METHYLTRANSFERASE"/>
    <property type="match status" value="1"/>
</dbReference>
<feature type="binding site" evidence="7">
    <location>
        <position position="84"/>
    </location>
    <ligand>
        <name>S-adenosyl-L-methionine</name>
        <dbReference type="ChEBI" id="CHEBI:59789"/>
    </ligand>
</feature>
<feature type="binding site" evidence="7">
    <location>
        <begin position="207"/>
        <end position="210"/>
    </location>
    <ligand>
        <name>substrate</name>
    </ligand>
</feature>
<gene>
    <name evidence="7 8" type="primary">trmB</name>
    <name evidence="8" type="ORF">IHV25_07275</name>
</gene>
<keyword evidence="9" id="KW-1185">Reference proteome</keyword>
<evidence type="ECO:0000256" key="1">
    <source>
        <dbReference type="ARBA" id="ARBA00000142"/>
    </source>
</evidence>
<feature type="binding site" evidence="7">
    <location>
        <position position="137"/>
    </location>
    <ligand>
        <name>substrate</name>
    </ligand>
</feature>
<reference evidence="8" key="1">
    <citation type="submission" date="2020-10" db="EMBL/GenBank/DDBJ databases">
        <title>Genome sequence of the unusual species of purple photosynthetic bacteria, Phaeovibrio sulfidiphilus DSM 23193, type strain.</title>
        <authorList>
            <person name="Kyndt J.A."/>
            <person name="Meyer T.E."/>
        </authorList>
    </citation>
    <scope>NUCLEOTIDE SEQUENCE</scope>
    <source>
        <strain evidence="8">DSM 23193</strain>
    </source>
</reference>
<dbReference type="UniPathway" id="UPA00989"/>
<accession>A0A8J6YZQ8</accession>
<dbReference type="PROSITE" id="PS51625">
    <property type="entry name" value="SAM_MT_TRMB"/>
    <property type="match status" value="1"/>
</dbReference>
<name>A0A8J6YZQ8_9PROT</name>
<protein>
    <recommendedName>
        <fullName evidence="7">tRNA (guanine-N(7)-)-methyltransferase</fullName>
        <ecNumber evidence="7">2.1.1.33</ecNumber>
    </recommendedName>
    <alternativeName>
        <fullName evidence="7">tRNA (guanine(46)-N(7))-methyltransferase</fullName>
    </alternativeName>
    <alternativeName>
        <fullName evidence="7">tRNA(m7G46)-methyltransferase</fullName>
    </alternativeName>
</protein>
<comment type="similarity">
    <text evidence="7">Belongs to the class I-like SAM-binding methyltransferase superfamily. TrmB family.</text>
</comment>
<dbReference type="NCBIfam" id="TIGR00091">
    <property type="entry name" value="tRNA (guanosine(46)-N7)-methyltransferase TrmB"/>
    <property type="match status" value="1"/>
</dbReference>
<proteinExistence type="inferred from homology"/>
<dbReference type="RefSeq" id="WP_192534462.1">
    <property type="nucleotide sequence ID" value="NZ_JACZHT010000005.1"/>
</dbReference>
<keyword evidence="5 7" id="KW-0949">S-adenosyl-L-methionine</keyword>
<dbReference type="Pfam" id="PF02390">
    <property type="entry name" value="Methyltransf_4"/>
    <property type="match status" value="1"/>
</dbReference>
<dbReference type="HAMAP" id="MF_01057">
    <property type="entry name" value="tRNA_methyltr_TrmB"/>
    <property type="match status" value="1"/>
</dbReference>
<evidence type="ECO:0000256" key="5">
    <source>
        <dbReference type="ARBA" id="ARBA00022691"/>
    </source>
</evidence>
<evidence type="ECO:0000313" key="8">
    <source>
        <dbReference type="EMBL" id="MBE1237448.1"/>
    </source>
</evidence>
<dbReference type="EMBL" id="JACZHT010000005">
    <property type="protein sequence ID" value="MBE1237448.1"/>
    <property type="molecule type" value="Genomic_DNA"/>
</dbReference>
<comment type="caution">
    <text evidence="8">The sequence shown here is derived from an EMBL/GenBank/DDBJ whole genome shotgun (WGS) entry which is preliminary data.</text>
</comment>
<feature type="binding site" evidence="7">
    <location>
        <position position="133"/>
    </location>
    <ligand>
        <name>S-adenosyl-L-methionine</name>
        <dbReference type="ChEBI" id="CHEBI:59789"/>
    </ligand>
</feature>
<evidence type="ECO:0000256" key="2">
    <source>
        <dbReference type="ARBA" id="ARBA00003015"/>
    </source>
</evidence>
<sequence length="240" mass="27452">MPEATEDTRFYGRRKGKPLRAARRHLYETRLPELALPDGEAPLDPSTFFDTPKKALWLEIGFGGGEHLVTQARTRPDVGFIGAEVFEYGVGKALSAIEEHGVTNIRLWPEDVRPLLERLPDGCLERLFVLFPDPWPKTRHAKRRMIQPHRLDEFARLLVEGGELRVASDDPGYVRWTLMHATVHPSFRWEARGPADWRTPPADWVRTRYEQKALEAGRAPAYMIFRRIRPGAPADGPQDT</sequence>
<dbReference type="InterPro" id="IPR029063">
    <property type="entry name" value="SAM-dependent_MTases_sf"/>
</dbReference>
<dbReference type="InterPro" id="IPR003358">
    <property type="entry name" value="tRNA_(Gua-N-7)_MeTrfase_Trmb"/>
</dbReference>
<feature type="binding site" evidence="7">
    <location>
        <position position="169"/>
    </location>
    <ligand>
        <name>substrate</name>
    </ligand>
</feature>
<organism evidence="8 9">
    <name type="scientific">Phaeovibrio sulfidiphilus</name>
    <dbReference type="NCBI Taxonomy" id="1220600"/>
    <lineage>
        <taxon>Bacteria</taxon>
        <taxon>Pseudomonadati</taxon>
        <taxon>Pseudomonadota</taxon>
        <taxon>Alphaproteobacteria</taxon>
        <taxon>Rhodospirillales</taxon>
        <taxon>Rhodospirillaceae</taxon>
        <taxon>Phaeovibrio</taxon>
    </lineage>
</organism>
<dbReference type="GO" id="GO:0008176">
    <property type="term" value="F:tRNA (guanine(46)-N7)-methyltransferase activity"/>
    <property type="evidence" value="ECO:0007669"/>
    <property type="project" value="UniProtKB-UniRule"/>
</dbReference>